<evidence type="ECO:0000256" key="1">
    <source>
        <dbReference type="SAM" id="Phobius"/>
    </source>
</evidence>
<proteinExistence type="predicted"/>
<organism evidence="2">
    <name type="scientific">Myoviridae sp. ctx322</name>
    <dbReference type="NCBI Taxonomy" id="2826711"/>
    <lineage>
        <taxon>Viruses</taxon>
        <taxon>Duplodnaviria</taxon>
        <taxon>Heunggongvirae</taxon>
        <taxon>Uroviricota</taxon>
        <taxon>Caudoviricetes</taxon>
    </lineage>
</organism>
<evidence type="ECO:0000313" key="2">
    <source>
        <dbReference type="EMBL" id="DAD91542.1"/>
    </source>
</evidence>
<keyword evidence="1" id="KW-0812">Transmembrane</keyword>
<accession>A0A8S5NA21</accession>
<feature type="transmembrane region" description="Helical" evidence="1">
    <location>
        <begin position="6"/>
        <end position="28"/>
    </location>
</feature>
<name>A0A8S5NA21_9CAUD</name>
<dbReference type="EMBL" id="BK015115">
    <property type="protein sequence ID" value="DAD91542.1"/>
    <property type="molecule type" value="Genomic_DNA"/>
</dbReference>
<protein>
    <submittedName>
        <fullName evidence="2">Uncharacterized protein</fullName>
    </submittedName>
</protein>
<reference evidence="2" key="1">
    <citation type="journal article" date="2021" name="Proc. Natl. Acad. Sci. U.S.A.">
        <title>A Catalog of Tens of Thousands of Viruses from Human Metagenomes Reveals Hidden Associations with Chronic Diseases.</title>
        <authorList>
            <person name="Tisza M.J."/>
            <person name="Buck C.B."/>
        </authorList>
    </citation>
    <scope>NUCLEOTIDE SEQUENCE</scope>
    <source>
        <strain evidence="2">Ctx322</strain>
    </source>
</reference>
<keyword evidence="1" id="KW-0472">Membrane</keyword>
<sequence>MNSSGLVFFIFCLQASVVPVITGAFIVYKDMEDTGLNTQETLSLIESKDFKEILTGTIRGLINNRSFSSLPEVCRWKRSPQERLLEKGIFNTEDIIEEFQKISRRSSNLSSGEREFIKMLIYKSMNQTLISYRRQGKNLKRESDGKES</sequence>
<keyword evidence="1" id="KW-1133">Transmembrane helix</keyword>